<reference evidence="20 21" key="1">
    <citation type="submission" date="2014-12" db="EMBL/GenBank/DDBJ databases">
        <title>Genome sequencing of Photobacterium gaetbulicola AD005a.</title>
        <authorList>
            <person name="Adrian T.G.S."/>
            <person name="Chan K.G."/>
        </authorList>
    </citation>
    <scope>NUCLEOTIDE SEQUENCE [LARGE SCALE GENOMIC DNA]</scope>
    <source>
        <strain evidence="20 21">AD005a</strain>
    </source>
</reference>
<dbReference type="Proteomes" id="UP000031278">
    <property type="component" value="Unassembled WGS sequence"/>
</dbReference>
<keyword evidence="10 16" id="KW-0822">Tryptophan biosynthesis</keyword>
<dbReference type="CDD" id="cd00405">
    <property type="entry name" value="PRAI"/>
    <property type="match status" value="1"/>
</dbReference>
<dbReference type="InterPro" id="IPR045186">
    <property type="entry name" value="Indole-3-glycerol_P_synth"/>
</dbReference>
<keyword evidence="11 16" id="KW-0057">Aromatic amino acid biosynthesis</keyword>
<organism evidence="20 21">
    <name type="scientific">Photobacterium gaetbulicola</name>
    <dbReference type="NCBI Taxonomy" id="1295392"/>
    <lineage>
        <taxon>Bacteria</taxon>
        <taxon>Pseudomonadati</taxon>
        <taxon>Pseudomonadota</taxon>
        <taxon>Gammaproteobacteria</taxon>
        <taxon>Vibrionales</taxon>
        <taxon>Vibrionaceae</taxon>
        <taxon>Photobacterium</taxon>
    </lineage>
</organism>
<evidence type="ECO:0000256" key="13">
    <source>
        <dbReference type="ARBA" id="ARBA00023239"/>
    </source>
</evidence>
<feature type="domain" description="Indole-3-glycerol phosphate synthase" evidence="18">
    <location>
        <begin position="5"/>
        <end position="251"/>
    </location>
</feature>
<dbReference type="RefSeq" id="WP_039458374.1">
    <property type="nucleotide sequence ID" value="NZ_JWLZ01000036.1"/>
</dbReference>
<dbReference type="NCBIfam" id="NF006945">
    <property type="entry name" value="PRK09427.1"/>
    <property type="match status" value="1"/>
</dbReference>
<dbReference type="Pfam" id="PF00697">
    <property type="entry name" value="PRAI"/>
    <property type="match status" value="1"/>
</dbReference>
<comment type="similarity">
    <text evidence="5">In the N-terminal section; belongs to the TrpC family.</text>
</comment>
<comment type="subunit">
    <text evidence="7">Monomer.</text>
</comment>
<dbReference type="HAMAP" id="MF_00135">
    <property type="entry name" value="PRAI"/>
    <property type="match status" value="1"/>
</dbReference>
<evidence type="ECO:0000313" key="20">
    <source>
        <dbReference type="EMBL" id="KHT64896.1"/>
    </source>
</evidence>
<comment type="catalytic activity">
    <reaction evidence="2 16">
        <text>1-(2-carboxyphenylamino)-1-deoxy-D-ribulose 5-phosphate + H(+) = (1S,2R)-1-C-(indol-3-yl)glycerol 3-phosphate + CO2 + H2O</text>
        <dbReference type="Rhea" id="RHEA:23476"/>
        <dbReference type="ChEBI" id="CHEBI:15377"/>
        <dbReference type="ChEBI" id="CHEBI:15378"/>
        <dbReference type="ChEBI" id="CHEBI:16526"/>
        <dbReference type="ChEBI" id="CHEBI:58613"/>
        <dbReference type="ChEBI" id="CHEBI:58866"/>
        <dbReference type="EC" id="4.1.1.48"/>
    </reaction>
</comment>
<dbReference type="GO" id="GO:0004640">
    <property type="term" value="F:phosphoribosylanthranilate isomerase activity"/>
    <property type="evidence" value="ECO:0007669"/>
    <property type="project" value="UniProtKB-UniRule"/>
</dbReference>
<evidence type="ECO:0000256" key="16">
    <source>
        <dbReference type="HAMAP-Rule" id="MF_00134"/>
    </source>
</evidence>
<evidence type="ECO:0000256" key="9">
    <source>
        <dbReference type="ARBA" id="ARBA00022793"/>
    </source>
</evidence>
<evidence type="ECO:0000256" key="6">
    <source>
        <dbReference type="ARBA" id="ARBA00009847"/>
    </source>
</evidence>
<dbReference type="NCBIfam" id="NF001377">
    <property type="entry name" value="PRK00278.2-4"/>
    <property type="match status" value="1"/>
</dbReference>
<evidence type="ECO:0000256" key="4">
    <source>
        <dbReference type="ARBA" id="ARBA00004696"/>
    </source>
</evidence>
<keyword evidence="12 17" id="KW-0413">Isomerase</keyword>
<name>A0A0B9H1S3_9GAMM</name>
<dbReference type="SUPFAM" id="SSF51366">
    <property type="entry name" value="Ribulose-phoshate binding barrel"/>
    <property type="match status" value="2"/>
</dbReference>
<comment type="pathway">
    <text evidence="3 17">Amino-acid biosynthesis; L-tryptophan biosynthesis; L-tryptophan from chorismate: step 3/5.</text>
</comment>
<dbReference type="PROSITE" id="PS00614">
    <property type="entry name" value="IGPS"/>
    <property type="match status" value="1"/>
</dbReference>
<evidence type="ECO:0000256" key="11">
    <source>
        <dbReference type="ARBA" id="ARBA00023141"/>
    </source>
</evidence>
<proteinExistence type="inferred from homology"/>
<evidence type="ECO:0000256" key="15">
    <source>
        <dbReference type="ARBA" id="ARBA00025592"/>
    </source>
</evidence>
<evidence type="ECO:0000256" key="5">
    <source>
        <dbReference type="ARBA" id="ARBA00007902"/>
    </source>
</evidence>
<evidence type="ECO:0000259" key="19">
    <source>
        <dbReference type="Pfam" id="PF00697"/>
    </source>
</evidence>
<evidence type="ECO:0000256" key="14">
    <source>
        <dbReference type="ARBA" id="ARBA00023268"/>
    </source>
</evidence>
<dbReference type="Pfam" id="PF00218">
    <property type="entry name" value="IGPS"/>
    <property type="match status" value="1"/>
</dbReference>
<dbReference type="EMBL" id="JWLZ01000036">
    <property type="protein sequence ID" value="KHT64896.1"/>
    <property type="molecule type" value="Genomic_DNA"/>
</dbReference>
<dbReference type="Gene3D" id="3.20.20.70">
    <property type="entry name" value="Aldolase class I"/>
    <property type="match status" value="2"/>
</dbReference>
<dbReference type="CDD" id="cd00331">
    <property type="entry name" value="IGPS"/>
    <property type="match status" value="1"/>
</dbReference>
<dbReference type="HAMAP" id="MF_00134_B">
    <property type="entry name" value="IGPS_B"/>
    <property type="match status" value="1"/>
</dbReference>
<dbReference type="UniPathway" id="UPA00035">
    <property type="reaction ID" value="UER00042"/>
</dbReference>
<evidence type="ECO:0000256" key="2">
    <source>
        <dbReference type="ARBA" id="ARBA00001633"/>
    </source>
</evidence>
<accession>A0A0B9H1S3</accession>
<evidence type="ECO:0000256" key="1">
    <source>
        <dbReference type="ARBA" id="ARBA00001164"/>
    </source>
</evidence>
<dbReference type="PANTHER" id="PTHR22854:SF2">
    <property type="entry name" value="INDOLE-3-GLYCEROL-PHOSPHATE SYNTHASE"/>
    <property type="match status" value="1"/>
</dbReference>
<dbReference type="GO" id="GO:0004425">
    <property type="term" value="F:indole-3-glycerol-phosphate synthase activity"/>
    <property type="evidence" value="ECO:0007669"/>
    <property type="project" value="UniProtKB-UniRule"/>
</dbReference>
<sequence>METVLAKIVADKRIWVEARKAEQPLASFKDGLVPSDRSFYEALSGDQAAFILECKKASPSKGLIRQDFDLDMIARVYNGHASAISVLTDEKYFQGSFDFLPVVRDQVTQPVLCKDFMIDTYQVYLARHYHADAILLMLSVLNDDEYRELAEVAEQLNLGILTEVSNEAELERAIALKAKVVGINNRNLRDLSIDLNRTKELAPRLPEGTIVISESGIYNHQQVRELAAYANGFLIGSSLMAEDNLELAVRRVLLGDNKVCGLTHADDAAAAYQSGAVYGGLIFVSSSPRAVDIEQARMIMSGAPLKYVGVFRNADPQAVAKAAKALSLAAVQLHGDEDHDYIAALKGQLPTECEIWKAHGVTDHAPELEKWQVDRHLLDSKVGSQSGGTGVAFDWSLIPDEQKQITMLAGGLTPDNVCEAASLGCRGLDLNSGVESEPRQKDPTKLKAAFAAIRKY</sequence>
<dbReference type="InterPro" id="IPR001468">
    <property type="entry name" value="Indole-3-GlycerolPSynthase_CS"/>
</dbReference>
<comment type="similarity">
    <text evidence="16">Belongs to the TrpC family.</text>
</comment>
<comment type="caution">
    <text evidence="20">The sequence shown here is derived from an EMBL/GenBank/DDBJ whole genome shotgun (WGS) entry which is preliminary data.</text>
</comment>
<evidence type="ECO:0000256" key="10">
    <source>
        <dbReference type="ARBA" id="ARBA00022822"/>
    </source>
</evidence>
<gene>
    <name evidence="17" type="primary">trpF</name>
    <name evidence="16" type="synonym">trpC</name>
    <name evidence="20" type="ORF">RJ45_03955</name>
</gene>
<evidence type="ECO:0000256" key="8">
    <source>
        <dbReference type="ARBA" id="ARBA00022605"/>
    </source>
</evidence>
<dbReference type="FunFam" id="3.20.20.70:FF:000024">
    <property type="entry name" value="Indole-3-glycerol phosphate synthase"/>
    <property type="match status" value="1"/>
</dbReference>
<dbReference type="FunFam" id="3.20.20.70:FF:000165">
    <property type="entry name" value="Multifunctional fusion protein"/>
    <property type="match status" value="1"/>
</dbReference>
<evidence type="ECO:0000256" key="12">
    <source>
        <dbReference type="ARBA" id="ARBA00023235"/>
    </source>
</evidence>
<dbReference type="InterPro" id="IPR013798">
    <property type="entry name" value="Indole-3-glycerol_P_synth_dom"/>
</dbReference>
<dbReference type="InterPro" id="IPR011060">
    <property type="entry name" value="RibuloseP-bd_barrel"/>
</dbReference>
<keyword evidence="13 16" id="KW-0456">Lyase</keyword>
<feature type="domain" description="N-(5'phosphoribosyl) anthranilate isomerase (PRAI)" evidence="19">
    <location>
        <begin position="257"/>
        <end position="450"/>
    </location>
</feature>
<dbReference type="InterPro" id="IPR001240">
    <property type="entry name" value="PRAI_dom"/>
</dbReference>
<comment type="pathway">
    <text evidence="4 16">Amino-acid biosynthesis; L-tryptophan biosynthesis; L-tryptophan from chorismate: step 4/5.</text>
</comment>
<evidence type="ECO:0000256" key="3">
    <source>
        <dbReference type="ARBA" id="ARBA00004664"/>
    </source>
</evidence>
<dbReference type="AlphaFoldDB" id="A0A0B9H1S3"/>
<keyword evidence="8 16" id="KW-0028">Amino-acid biosynthesis</keyword>
<comment type="similarity">
    <text evidence="17">Belongs to the TrpF family.</text>
</comment>
<evidence type="ECO:0000256" key="7">
    <source>
        <dbReference type="ARBA" id="ARBA00011245"/>
    </source>
</evidence>
<comment type="similarity">
    <text evidence="6">In the C-terminal section; belongs to the TrpF family.</text>
</comment>
<dbReference type="PANTHER" id="PTHR22854">
    <property type="entry name" value="TRYPTOPHAN BIOSYNTHESIS PROTEIN"/>
    <property type="match status" value="1"/>
</dbReference>
<evidence type="ECO:0000313" key="21">
    <source>
        <dbReference type="Proteomes" id="UP000031278"/>
    </source>
</evidence>
<dbReference type="EC" id="4.1.1.48" evidence="16"/>
<evidence type="ECO:0000259" key="18">
    <source>
        <dbReference type="Pfam" id="PF00218"/>
    </source>
</evidence>
<dbReference type="GO" id="GO:0000162">
    <property type="term" value="P:L-tryptophan biosynthetic process"/>
    <property type="evidence" value="ECO:0007669"/>
    <property type="project" value="UniProtKB-UniRule"/>
</dbReference>
<dbReference type="EC" id="5.3.1.24" evidence="17"/>
<protein>
    <recommendedName>
        <fullName evidence="16 17">Multifunctional fusion protein</fullName>
    </recommendedName>
    <domain>
        <recommendedName>
            <fullName evidence="16">Indole-3-glycerol phosphate synthase</fullName>
            <shortName evidence="16">IGPS</shortName>
            <ecNumber evidence="16">4.1.1.48</ecNumber>
        </recommendedName>
    </domain>
    <domain>
        <recommendedName>
            <fullName evidence="17">N-(5'-phosphoribosyl)anthranilate isomerase</fullName>
            <shortName evidence="17">PRAI</shortName>
            <ecNumber evidence="17">5.3.1.24</ecNumber>
        </recommendedName>
    </domain>
</protein>
<comment type="function">
    <text evidence="15">Bifunctional enzyme that catalyzes two sequential steps of tryptophan biosynthetic pathway. The first reaction is catalyzed by the isomerase, coded by the TrpF domain; the second reaction is catalyzed by the synthase, coded by the TrpC domain.</text>
</comment>
<keyword evidence="14" id="KW-0511">Multifunctional enzyme</keyword>
<keyword evidence="9 16" id="KW-0210">Decarboxylase</keyword>
<evidence type="ECO:0000256" key="17">
    <source>
        <dbReference type="HAMAP-Rule" id="MF_00135"/>
    </source>
</evidence>
<dbReference type="InterPro" id="IPR013785">
    <property type="entry name" value="Aldolase_TIM"/>
</dbReference>
<comment type="catalytic activity">
    <reaction evidence="1 17">
        <text>N-(5-phospho-beta-D-ribosyl)anthranilate = 1-(2-carboxyphenylamino)-1-deoxy-D-ribulose 5-phosphate</text>
        <dbReference type="Rhea" id="RHEA:21540"/>
        <dbReference type="ChEBI" id="CHEBI:18277"/>
        <dbReference type="ChEBI" id="CHEBI:58613"/>
        <dbReference type="EC" id="5.3.1.24"/>
    </reaction>
</comment>